<dbReference type="AlphaFoldDB" id="A0AAN9DZJ6"/>
<proteinExistence type="predicted"/>
<accession>A0AAN9DZJ6</accession>
<dbReference type="PANTHER" id="PTHR47123:SF15">
    <property type="entry name" value="F-BOX PROTEIN SKIP23"/>
    <property type="match status" value="1"/>
</dbReference>
<gene>
    <name evidence="2" type="ORF">RIF29_38351</name>
</gene>
<dbReference type="PANTHER" id="PTHR47123">
    <property type="entry name" value="F-BOX PROTEIN SKIP23"/>
    <property type="match status" value="1"/>
</dbReference>
<dbReference type="EMBL" id="JAYWIO010000008">
    <property type="protein sequence ID" value="KAK7243549.1"/>
    <property type="molecule type" value="Genomic_DNA"/>
</dbReference>
<dbReference type="Pfam" id="PF00646">
    <property type="entry name" value="F-box"/>
    <property type="match status" value="1"/>
</dbReference>
<dbReference type="Pfam" id="PF03478">
    <property type="entry name" value="Beta-prop_KIB1-4"/>
    <property type="match status" value="1"/>
</dbReference>
<keyword evidence="3" id="KW-1185">Reference proteome</keyword>
<evidence type="ECO:0000313" key="2">
    <source>
        <dbReference type="EMBL" id="KAK7243549.1"/>
    </source>
</evidence>
<dbReference type="SMART" id="SM00256">
    <property type="entry name" value="FBOX"/>
    <property type="match status" value="1"/>
</dbReference>
<dbReference type="InterPro" id="IPR001810">
    <property type="entry name" value="F-box_dom"/>
</dbReference>
<dbReference type="InterPro" id="IPR051304">
    <property type="entry name" value="SCF_F-box_domain"/>
</dbReference>
<dbReference type="InterPro" id="IPR005174">
    <property type="entry name" value="KIB1-4_b-propeller"/>
</dbReference>
<dbReference type="Proteomes" id="UP001372338">
    <property type="component" value="Unassembled WGS sequence"/>
</dbReference>
<name>A0AAN9DZJ6_CROPI</name>
<dbReference type="SUPFAM" id="SSF81383">
    <property type="entry name" value="F-box domain"/>
    <property type="match status" value="1"/>
</dbReference>
<dbReference type="Gene3D" id="1.20.1280.50">
    <property type="match status" value="1"/>
</dbReference>
<comment type="caution">
    <text evidence="2">The sequence shown here is derived from an EMBL/GenBank/DDBJ whole genome shotgun (WGS) entry which is preliminary data.</text>
</comment>
<sequence length="414" mass="46891">MAEAVTEAVTEAEWSQLPKELLNLISERLDSSLYLLRFRSVCSSWRSSTTSTPNLHTHHLLPFKFPIFSNDPTTTTPNRYNHITSNASSFSLSKRTLFLITPPQHLHHQQEPPLHPWLIKIGLDQFGKTQLWHPLSRFPIRTPIPPSPSGFPDLLDIYNLPVLDLGQEFVLNLRGVPSLNSLYMEKVVFLRTGFKKERFVLLTIHVSGKLALFRSGDADWSVIPDMPTPYDDVCVFKGELFAVDSTGRTVRVGLDLSVEIAGESVFGGDKKFLVECGDELLLVDKYLSSDYVCSLDMFGEDAEDGDEIYELGCERAAKFRLYRLDEVERRWVELESLSNRVLFLGDDCAFCVPASDLCVAKGDCVIFRDDIFNINVLESGMGVFHLDEDEVSPLANQPDYSKLFWPPPDWVTLH</sequence>
<organism evidence="2 3">
    <name type="scientific">Crotalaria pallida</name>
    <name type="common">Smooth rattlebox</name>
    <name type="synonym">Crotalaria striata</name>
    <dbReference type="NCBI Taxonomy" id="3830"/>
    <lineage>
        <taxon>Eukaryota</taxon>
        <taxon>Viridiplantae</taxon>
        <taxon>Streptophyta</taxon>
        <taxon>Embryophyta</taxon>
        <taxon>Tracheophyta</taxon>
        <taxon>Spermatophyta</taxon>
        <taxon>Magnoliopsida</taxon>
        <taxon>eudicotyledons</taxon>
        <taxon>Gunneridae</taxon>
        <taxon>Pentapetalae</taxon>
        <taxon>rosids</taxon>
        <taxon>fabids</taxon>
        <taxon>Fabales</taxon>
        <taxon>Fabaceae</taxon>
        <taxon>Papilionoideae</taxon>
        <taxon>50 kb inversion clade</taxon>
        <taxon>genistoids sensu lato</taxon>
        <taxon>core genistoids</taxon>
        <taxon>Crotalarieae</taxon>
        <taxon>Crotalaria</taxon>
    </lineage>
</organism>
<dbReference type="InterPro" id="IPR036047">
    <property type="entry name" value="F-box-like_dom_sf"/>
</dbReference>
<feature type="domain" description="F-box" evidence="1">
    <location>
        <begin position="17"/>
        <end position="58"/>
    </location>
</feature>
<evidence type="ECO:0000313" key="3">
    <source>
        <dbReference type="Proteomes" id="UP001372338"/>
    </source>
</evidence>
<reference evidence="2 3" key="1">
    <citation type="submission" date="2024-01" db="EMBL/GenBank/DDBJ databases">
        <title>The genomes of 5 underutilized Papilionoideae crops provide insights into root nodulation and disease resistanc.</title>
        <authorList>
            <person name="Yuan L."/>
        </authorList>
    </citation>
    <scope>NUCLEOTIDE SEQUENCE [LARGE SCALE GENOMIC DNA]</scope>
    <source>
        <strain evidence="2">ZHUSHIDOU_FW_LH</strain>
        <tissue evidence="2">Leaf</tissue>
    </source>
</reference>
<protein>
    <recommendedName>
        <fullName evidence="1">F-box domain-containing protein</fullName>
    </recommendedName>
</protein>
<evidence type="ECO:0000259" key="1">
    <source>
        <dbReference type="SMART" id="SM00256"/>
    </source>
</evidence>